<dbReference type="Proteomes" id="UP000249115">
    <property type="component" value="Unassembled WGS sequence"/>
</dbReference>
<reference evidence="2 3" key="1">
    <citation type="submission" date="2018-06" db="EMBL/GenBank/DDBJ databases">
        <title>Genomic Encyclopedia of Archaeal and Bacterial Type Strains, Phase II (KMG-II): from individual species to whole genera.</title>
        <authorList>
            <person name="Goeker M."/>
        </authorList>
    </citation>
    <scope>NUCLEOTIDE SEQUENCE [LARGE SCALE GENOMIC DNA]</scope>
    <source>
        <strain evidence="2 3">DSM 22686</strain>
    </source>
</reference>
<protein>
    <recommendedName>
        <fullName evidence="4">Phosphatidate cytidylyltransferase</fullName>
    </recommendedName>
</protein>
<keyword evidence="1" id="KW-1133">Transmembrane helix</keyword>
<dbReference type="AlphaFoldDB" id="A0A2W7TCZ4"/>
<evidence type="ECO:0008006" key="4">
    <source>
        <dbReference type="Google" id="ProtNLM"/>
    </source>
</evidence>
<accession>A0A2W7TCZ4</accession>
<dbReference type="RefSeq" id="WP_169712825.1">
    <property type="nucleotide sequence ID" value="NZ_MSSV01000001.1"/>
</dbReference>
<proteinExistence type="predicted"/>
<dbReference type="PROSITE" id="PS51257">
    <property type="entry name" value="PROKAR_LIPOPROTEIN"/>
    <property type="match status" value="1"/>
</dbReference>
<keyword evidence="1" id="KW-0472">Membrane</keyword>
<comment type="caution">
    <text evidence="2">The sequence shown here is derived from an EMBL/GenBank/DDBJ whole genome shotgun (WGS) entry which is preliminary data.</text>
</comment>
<feature type="transmembrane region" description="Helical" evidence="1">
    <location>
        <begin position="31"/>
        <end position="50"/>
    </location>
</feature>
<evidence type="ECO:0000313" key="2">
    <source>
        <dbReference type="EMBL" id="PZX61152.1"/>
    </source>
</evidence>
<sequence length="55" mass="6153">MKNHLTQAFVFLVLMITMTGCSVVGDIFEAGLWVGVIIVVLVIAIVFWVIKKLFK</sequence>
<gene>
    <name evidence="2" type="ORF">LV84_00140</name>
</gene>
<name>A0A2W7TCZ4_9BACT</name>
<keyword evidence="1" id="KW-0812">Transmembrane</keyword>
<dbReference type="EMBL" id="QKZU01000001">
    <property type="protein sequence ID" value="PZX61152.1"/>
    <property type="molecule type" value="Genomic_DNA"/>
</dbReference>
<evidence type="ECO:0000256" key="1">
    <source>
        <dbReference type="SAM" id="Phobius"/>
    </source>
</evidence>
<organism evidence="2 3">
    <name type="scientific">Algoriphagus ratkowskyi</name>
    <dbReference type="NCBI Taxonomy" id="57028"/>
    <lineage>
        <taxon>Bacteria</taxon>
        <taxon>Pseudomonadati</taxon>
        <taxon>Bacteroidota</taxon>
        <taxon>Cytophagia</taxon>
        <taxon>Cytophagales</taxon>
        <taxon>Cyclobacteriaceae</taxon>
        <taxon>Algoriphagus</taxon>
    </lineage>
</organism>
<evidence type="ECO:0000313" key="3">
    <source>
        <dbReference type="Proteomes" id="UP000249115"/>
    </source>
</evidence>